<gene>
    <name evidence="1" type="ORF">H8E79_06285</name>
</gene>
<organism evidence="1 2">
    <name type="scientific">Candidatus Desulfatifera sulfidica</name>
    <dbReference type="NCBI Taxonomy" id="2841691"/>
    <lineage>
        <taxon>Bacteria</taxon>
        <taxon>Pseudomonadati</taxon>
        <taxon>Thermodesulfobacteriota</taxon>
        <taxon>Desulfobulbia</taxon>
        <taxon>Desulfobulbales</taxon>
        <taxon>Desulfobulbaceae</taxon>
        <taxon>Candidatus Desulfatifera</taxon>
    </lineage>
</organism>
<comment type="caution">
    <text evidence="1">The sequence shown here is derived from an EMBL/GenBank/DDBJ whole genome shotgun (WGS) entry which is preliminary data.</text>
</comment>
<name>A0A8J6N8E3_9BACT</name>
<protein>
    <submittedName>
        <fullName evidence="1">YdbH domain-containing protein</fullName>
    </submittedName>
</protein>
<reference evidence="1 2" key="1">
    <citation type="submission" date="2020-08" db="EMBL/GenBank/DDBJ databases">
        <title>Bridging the membrane lipid divide: bacteria of the FCB group superphylum have the potential to synthesize archaeal ether lipids.</title>
        <authorList>
            <person name="Villanueva L."/>
            <person name="Von Meijenfeldt F.A.B."/>
            <person name="Westbye A.B."/>
            <person name="Yadav S."/>
            <person name="Hopmans E.C."/>
            <person name="Dutilh B.E."/>
            <person name="Sinninghe Damste J.S."/>
        </authorList>
    </citation>
    <scope>NUCLEOTIDE SEQUENCE [LARGE SCALE GENOMIC DNA]</scope>
    <source>
        <strain evidence="1">NIOZ-UU81</strain>
    </source>
</reference>
<dbReference type="Pfam" id="PF11739">
    <property type="entry name" value="YdbH-like"/>
    <property type="match status" value="1"/>
</dbReference>
<dbReference type="AlphaFoldDB" id="A0A8J6N8E3"/>
<accession>A0A8J6N8E3</accession>
<sequence>MSLKHTRLLILGFSISLCILLLAVLTLPRLLEQIITGRFNNATSVKVERVRINTISPGFVEAGLELSNNGQPLAILPRIRLQFSITKLLKKEMDVLLIDGGTIHWQVPESQQGTRNNTDKLLIGTQLETPILPALIKRIDFRNLNLTLHQNSARDSLQINGELLFEGEQLGKQGYRLNKTTATVTSHGALNGHFDLHLQPDSNTLLLTIKGNLTDTGRRSNLAILNRIPPWQGNLTVHGTAEFDPTRLRPVHVQGLITANDFSLKHRDISFSNTESQQPIKLSLTGTEQRIAYQLHNLQARHSMLALNMDIQGTASMTTESITITGNSNLISTTLEQSPIFLPNSLPLTASHQIIIKQGQPLQGSIQLKNTGSQPLILSRKNQQLQADSITINISTHHQDTNSGLQFDLRTQNLLFSQAPQTIEVPNLHIQTRLQSNPKQAILFTRIHIPLLHWPQAALTLQEINASLPLHWPSAVQTDTSGTPPGSLDIKDILHNDQQVALLRASLRQESSSLLYEGELISPLLPDCALNFTGHGDQKSISSNWHIPECSLDSATLTPLIPLPTDLGLLGRLSLNGTLELIPALSASLTANLSQGQFSRSNQLLEDINLSIHLPKLPDLRSAPAQPLSVSRMTLGEIQFSQGEITWQLEDATTLFIERSLFNWCGGHLESGSFRLNLKNPLVDTTLYADRLTISTLLSQLGIPGTTGEGTLNGRLPVHFSSDGLRLDNGFLFSTPGDGGILNFSNQQLLRNSLPGNDQGASLDYVFDAVKHFAYDWTRLTFQSQGEDLRLTLSLNGKPARPLPYTYRRRQLVKDDQGPGLSHPVRLDVNFHLPLNQMLRQGQSINTLMETMRQ</sequence>
<dbReference type="InterPro" id="IPR021730">
    <property type="entry name" value="YdbH"/>
</dbReference>
<evidence type="ECO:0000313" key="1">
    <source>
        <dbReference type="EMBL" id="MBC8208757.1"/>
    </source>
</evidence>
<dbReference type="Proteomes" id="UP000599024">
    <property type="component" value="Unassembled WGS sequence"/>
</dbReference>
<evidence type="ECO:0000313" key="2">
    <source>
        <dbReference type="Proteomes" id="UP000599024"/>
    </source>
</evidence>
<dbReference type="EMBL" id="JACNLK010000052">
    <property type="protein sequence ID" value="MBC8208757.1"/>
    <property type="molecule type" value="Genomic_DNA"/>
</dbReference>
<proteinExistence type="predicted"/>